<feature type="domain" description="PAS" evidence="7">
    <location>
        <begin position="309"/>
        <end position="354"/>
    </location>
</feature>
<protein>
    <submittedName>
        <fullName evidence="8">Hypothetical signal transduction protein</fullName>
    </submittedName>
</protein>
<evidence type="ECO:0000256" key="1">
    <source>
        <dbReference type="ARBA" id="ARBA00004651"/>
    </source>
</evidence>
<dbReference type="Proteomes" id="UP000006556">
    <property type="component" value="Chromosome"/>
</dbReference>
<dbReference type="Pfam" id="PF02743">
    <property type="entry name" value="dCache_1"/>
    <property type="match status" value="1"/>
</dbReference>
<dbReference type="STRING" id="370438.PTH_2869"/>
<sequence>MLVFVLVILPGLAALGFTFFGQQGYLKKAAEKEALAYLELAAAKQAEQIKSVEQLLDVMARVPAVYGLDTGACSALFKDILNKTPQLANIGLADREGNLICSGAPFSGRVNVSDFYYFRQVLAEKKFVAGEYAVGRVTGKPSLHVARPVLDGEGEVKAVLYAALDLVQFNELLKAESRLLPGASVALVDRQGRVLAHTPDGEERLGLPAADAALQEMAAREKSGVFWREDAGGAKRLYAYLQLLDVPAGGSVTACLSVPDTYVFAAVQAGLRQGFGALGLAVVLALAAITLGGSSFYLVRRAEHDAAVAEKKYRTVFENTGTATVVVAEGGTIALANEEFARLTGFSREEIEGRKSWDDFFAGRPFRDFAKDCGCSTQGRASYRGESTIRDRAGARREVHLTVGALPGAGQCFVSVVDISESRERERKLKWRLGLEEILANISSRFLKEDFDRAVDGSLAEIGSFAGAGRAYLFLFSQDGKLIDNTHEWCAPGVVPMKDELQSVPCSVFPWWMERLHRGEAIHIADVSKLPAEAAAERKILEAQDIKSLLVLPVVAEGALAGFVGLDNVEAAKEWLEKDIALVRVMAEILGSALERQRLFERQAAMAEENIALYRQAGERLAQLEMLREIDEAMLGTVDLRLILKKVTSCLVDYAGADATAVMLFDEATGCLNTVLWSGEMPAEAAVPIRSNEGCTRGDSIGRADISFGELAGLPCPKARSLLAAGYAFCAGIPLVAKGRLKGSLELFFRSPAAFSARQQVFLTSLGQQAAIAVDSVQMFLELQRTSREIIFAYDSTIEALSYALDLRDKETEGHSRRVTEMAVAWPAA</sequence>
<evidence type="ECO:0000313" key="8">
    <source>
        <dbReference type="EMBL" id="BAF61050.1"/>
    </source>
</evidence>
<dbReference type="PANTHER" id="PTHR43156">
    <property type="entry name" value="STAGE II SPORULATION PROTEIN E-RELATED"/>
    <property type="match status" value="1"/>
</dbReference>
<name>A5CY93_PELTS</name>
<dbReference type="Gene3D" id="3.30.450.20">
    <property type="entry name" value="PAS domain"/>
    <property type="match status" value="3"/>
</dbReference>
<dbReference type="Pfam" id="PF13185">
    <property type="entry name" value="GAF_2"/>
    <property type="match status" value="1"/>
</dbReference>
<keyword evidence="2" id="KW-1003">Cell membrane</keyword>
<evidence type="ECO:0000256" key="3">
    <source>
        <dbReference type="ARBA" id="ARBA00022692"/>
    </source>
</evidence>
<dbReference type="Pfam" id="PF00989">
    <property type="entry name" value="PAS"/>
    <property type="match status" value="1"/>
</dbReference>
<dbReference type="CDD" id="cd12915">
    <property type="entry name" value="PDC2_DGC_like"/>
    <property type="match status" value="1"/>
</dbReference>
<proteinExistence type="predicted"/>
<evidence type="ECO:0000256" key="4">
    <source>
        <dbReference type="ARBA" id="ARBA00022801"/>
    </source>
</evidence>
<dbReference type="CDD" id="cd12914">
    <property type="entry name" value="PDC1_DGC_like"/>
    <property type="match status" value="1"/>
</dbReference>
<dbReference type="SMART" id="SM00091">
    <property type="entry name" value="PAS"/>
    <property type="match status" value="1"/>
</dbReference>
<evidence type="ECO:0000256" key="6">
    <source>
        <dbReference type="ARBA" id="ARBA00023136"/>
    </source>
</evidence>
<dbReference type="KEGG" id="pth:PTH_2869"/>
<evidence type="ECO:0000256" key="2">
    <source>
        <dbReference type="ARBA" id="ARBA00022475"/>
    </source>
</evidence>
<dbReference type="GO" id="GO:0016791">
    <property type="term" value="F:phosphatase activity"/>
    <property type="evidence" value="ECO:0007669"/>
    <property type="project" value="TreeGrafter"/>
</dbReference>
<dbReference type="AlphaFoldDB" id="A5CY93"/>
<dbReference type="SUPFAM" id="SSF55781">
    <property type="entry name" value="GAF domain-like"/>
    <property type="match status" value="2"/>
</dbReference>
<evidence type="ECO:0000259" key="7">
    <source>
        <dbReference type="PROSITE" id="PS50112"/>
    </source>
</evidence>
<keyword evidence="6" id="KW-0472">Membrane</keyword>
<dbReference type="Pfam" id="PF01590">
    <property type="entry name" value="GAF"/>
    <property type="match status" value="1"/>
</dbReference>
<keyword evidence="3" id="KW-0812">Transmembrane</keyword>
<dbReference type="InterPro" id="IPR035965">
    <property type="entry name" value="PAS-like_dom_sf"/>
</dbReference>
<dbReference type="InterPro" id="IPR033479">
    <property type="entry name" value="dCache_1"/>
</dbReference>
<dbReference type="SUPFAM" id="SSF55785">
    <property type="entry name" value="PYP-like sensor domain (PAS domain)"/>
    <property type="match status" value="1"/>
</dbReference>
<dbReference type="InterPro" id="IPR000014">
    <property type="entry name" value="PAS"/>
</dbReference>
<dbReference type="EMBL" id="AP009389">
    <property type="protein sequence ID" value="BAF61050.1"/>
    <property type="molecule type" value="Genomic_DNA"/>
</dbReference>
<dbReference type="InterPro" id="IPR052016">
    <property type="entry name" value="Bact_Sigma-Reg"/>
</dbReference>
<dbReference type="PANTHER" id="PTHR43156:SF2">
    <property type="entry name" value="STAGE II SPORULATION PROTEIN E"/>
    <property type="match status" value="1"/>
</dbReference>
<dbReference type="InterPro" id="IPR013767">
    <property type="entry name" value="PAS_fold"/>
</dbReference>
<accession>A5CY93</accession>
<keyword evidence="9" id="KW-1185">Reference proteome</keyword>
<organism evidence="8 9">
    <name type="scientific">Pelotomaculum thermopropionicum (strain DSM 13744 / JCM 10971 / SI)</name>
    <dbReference type="NCBI Taxonomy" id="370438"/>
    <lineage>
        <taxon>Bacteria</taxon>
        <taxon>Bacillati</taxon>
        <taxon>Bacillota</taxon>
        <taxon>Clostridia</taxon>
        <taxon>Eubacteriales</taxon>
        <taxon>Desulfotomaculaceae</taxon>
        <taxon>Pelotomaculum</taxon>
    </lineage>
</organism>
<dbReference type="SMART" id="SM00065">
    <property type="entry name" value="GAF"/>
    <property type="match status" value="2"/>
</dbReference>
<dbReference type="GO" id="GO:0005886">
    <property type="term" value="C:plasma membrane"/>
    <property type="evidence" value="ECO:0007669"/>
    <property type="project" value="UniProtKB-SubCell"/>
</dbReference>
<dbReference type="eggNOG" id="COG4191">
    <property type="taxonomic scope" value="Bacteria"/>
</dbReference>
<dbReference type="PROSITE" id="PS50112">
    <property type="entry name" value="PAS"/>
    <property type="match status" value="1"/>
</dbReference>
<dbReference type="HOGENOM" id="CLU_341901_0_0_9"/>
<dbReference type="NCBIfam" id="TIGR00229">
    <property type="entry name" value="sensory_box"/>
    <property type="match status" value="1"/>
</dbReference>
<reference evidence="9" key="1">
    <citation type="journal article" date="2008" name="Genome Res.">
        <title>The genome of Pelotomaculum thermopropionicum reveals niche-associated evolution in anaerobic microbiota.</title>
        <authorList>
            <person name="Kosaka T."/>
            <person name="Kato S."/>
            <person name="Shimoyama T."/>
            <person name="Ishii S."/>
            <person name="Abe T."/>
            <person name="Watanabe K."/>
        </authorList>
    </citation>
    <scope>NUCLEOTIDE SEQUENCE [LARGE SCALE GENOMIC DNA]</scope>
    <source>
        <strain evidence="9">DSM 13744 / JCM 10971 / SI</strain>
    </source>
</reference>
<dbReference type="InterPro" id="IPR029016">
    <property type="entry name" value="GAF-like_dom_sf"/>
</dbReference>
<dbReference type="eggNOG" id="COG2203">
    <property type="taxonomic scope" value="Bacteria"/>
</dbReference>
<dbReference type="Gene3D" id="3.30.450.40">
    <property type="match status" value="2"/>
</dbReference>
<dbReference type="CDD" id="cd00130">
    <property type="entry name" value="PAS"/>
    <property type="match status" value="1"/>
</dbReference>
<comment type="subcellular location">
    <subcellularLocation>
        <location evidence="1">Cell membrane</location>
        <topology evidence="1">Multi-pass membrane protein</topology>
    </subcellularLocation>
</comment>
<evidence type="ECO:0000313" key="9">
    <source>
        <dbReference type="Proteomes" id="UP000006556"/>
    </source>
</evidence>
<dbReference type="InterPro" id="IPR003018">
    <property type="entry name" value="GAF"/>
</dbReference>
<dbReference type="GO" id="GO:0006355">
    <property type="term" value="P:regulation of DNA-templated transcription"/>
    <property type="evidence" value="ECO:0007669"/>
    <property type="project" value="InterPro"/>
</dbReference>
<evidence type="ECO:0000256" key="5">
    <source>
        <dbReference type="ARBA" id="ARBA00022989"/>
    </source>
</evidence>
<keyword evidence="4" id="KW-0378">Hydrolase</keyword>
<keyword evidence="5" id="KW-1133">Transmembrane helix</keyword>
<gene>
    <name evidence="8" type="ordered locus">PTH_2869</name>
</gene>